<accession>A0A8J2YRW1</accession>
<dbReference type="InterPro" id="IPR001789">
    <property type="entry name" value="Sig_transdc_resp-reg_receiver"/>
</dbReference>
<dbReference type="InterPro" id="IPR003661">
    <property type="entry name" value="HisK_dim/P_dom"/>
</dbReference>
<dbReference type="InterPro" id="IPR000014">
    <property type="entry name" value="PAS"/>
</dbReference>
<feature type="domain" description="Response regulatory" evidence="7">
    <location>
        <begin position="9"/>
        <end position="123"/>
    </location>
</feature>
<evidence type="ECO:0000256" key="1">
    <source>
        <dbReference type="ARBA" id="ARBA00000085"/>
    </source>
</evidence>
<gene>
    <name evidence="9" type="ORF">GCM10011611_18130</name>
</gene>
<dbReference type="CDD" id="cd00130">
    <property type="entry name" value="PAS"/>
    <property type="match status" value="1"/>
</dbReference>
<dbReference type="Gene3D" id="1.10.287.130">
    <property type="match status" value="1"/>
</dbReference>
<dbReference type="SMART" id="SM00086">
    <property type="entry name" value="PAC"/>
    <property type="match status" value="1"/>
</dbReference>
<dbReference type="SMART" id="SM00388">
    <property type="entry name" value="HisKA"/>
    <property type="match status" value="1"/>
</dbReference>
<dbReference type="CDD" id="cd00082">
    <property type="entry name" value="HisKA"/>
    <property type="match status" value="1"/>
</dbReference>
<dbReference type="PROSITE" id="PS50110">
    <property type="entry name" value="RESPONSE_REGULATORY"/>
    <property type="match status" value="2"/>
</dbReference>
<keyword evidence="4" id="KW-0902">Two-component regulatory system</keyword>
<dbReference type="SUPFAM" id="SSF55874">
    <property type="entry name" value="ATPase domain of HSP90 chaperone/DNA topoisomerase II/histidine kinase"/>
    <property type="match status" value="1"/>
</dbReference>
<dbReference type="InterPro" id="IPR035965">
    <property type="entry name" value="PAS-like_dom_sf"/>
</dbReference>
<dbReference type="InterPro" id="IPR000700">
    <property type="entry name" value="PAS-assoc_C"/>
</dbReference>
<dbReference type="Pfam" id="PF08448">
    <property type="entry name" value="PAS_4"/>
    <property type="match status" value="1"/>
</dbReference>
<dbReference type="CDD" id="cd16922">
    <property type="entry name" value="HATPase_EvgS-ArcB-TorS-like"/>
    <property type="match status" value="1"/>
</dbReference>
<feature type="domain" description="PAC" evidence="8">
    <location>
        <begin position="210"/>
        <end position="262"/>
    </location>
</feature>
<dbReference type="InterPro" id="IPR036890">
    <property type="entry name" value="HATPase_C_sf"/>
</dbReference>
<dbReference type="FunFam" id="3.30.565.10:FF:000010">
    <property type="entry name" value="Sensor histidine kinase RcsC"/>
    <property type="match status" value="1"/>
</dbReference>
<feature type="domain" description="Histidine kinase" evidence="6">
    <location>
        <begin position="305"/>
        <end position="532"/>
    </location>
</feature>
<dbReference type="InterPro" id="IPR005467">
    <property type="entry name" value="His_kinase_dom"/>
</dbReference>
<dbReference type="SMART" id="SM00387">
    <property type="entry name" value="HATPase_c"/>
    <property type="match status" value="1"/>
</dbReference>
<keyword evidence="3 5" id="KW-0597">Phosphoprotein</keyword>
<dbReference type="Gene3D" id="3.30.450.20">
    <property type="entry name" value="PAS domain"/>
    <property type="match status" value="1"/>
</dbReference>
<dbReference type="Gene3D" id="3.30.565.10">
    <property type="entry name" value="Histidine kinase-like ATPase, C-terminal domain"/>
    <property type="match status" value="1"/>
</dbReference>
<dbReference type="EC" id="2.7.13.3" evidence="2"/>
<dbReference type="RefSeq" id="WP_189044809.1">
    <property type="nucleotide sequence ID" value="NZ_BMJQ01000004.1"/>
</dbReference>
<comment type="catalytic activity">
    <reaction evidence="1">
        <text>ATP + protein L-histidine = ADP + protein N-phospho-L-histidine.</text>
        <dbReference type="EC" id="2.7.13.3"/>
    </reaction>
</comment>
<dbReference type="InterPro" id="IPR004358">
    <property type="entry name" value="Sig_transdc_His_kin-like_C"/>
</dbReference>
<feature type="modified residue" description="4-aspartylphosphate" evidence="5">
    <location>
        <position position="604"/>
    </location>
</feature>
<evidence type="ECO:0000313" key="9">
    <source>
        <dbReference type="EMBL" id="GGF12843.1"/>
    </source>
</evidence>
<dbReference type="Proteomes" id="UP000646365">
    <property type="component" value="Unassembled WGS sequence"/>
</dbReference>
<dbReference type="InterPro" id="IPR036097">
    <property type="entry name" value="HisK_dim/P_sf"/>
</dbReference>
<dbReference type="InterPro" id="IPR013656">
    <property type="entry name" value="PAS_4"/>
</dbReference>
<dbReference type="PROSITE" id="PS50113">
    <property type="entry name" value="PAC"/>
    <property type="match status" value="1"/>
</dbReference>
<dbReference type="Pfam" id="PF00072">
    <property type="entry name" value="Response_reg"/>
    <property type="match status" value="2"/>
</dbReference>
<dbReference type="Gene3D" id="3.40.50.2300">
    <property type="match status" value="2"/>
</dbReference>
<evidence type="ECO:0000259" key="6">
    <source>
        <dbReference type="PROSITE" id="PS50109"/>
    </source>
</evidence>
<evidence type="ECO:0000256" key="3">
    <source>
        <dbReference type="ARBA" id="ARBA00022553"/>
    </source>
</evidence>
<dbReference type="SUPFAM" id="SSF47384">
    <property type="entry name" value="Homodimeric domain of signal transducing histidine kinase"/>
    <property type="match status" value="1"/>
</dbReference>
<dbReference type="CDD" id="cd17546">
    <property type="entry name" value="REC_hyHK_CKI1_RcsC-like"/>
    <property type="match status" value="1"/>
</dbReference>
<dbReference type="InterPro" id="IPR003594">
    <property type="entry name" value="HATPase_dom"/>
</dbReference>
<evidence type="ECO:0000259" key="8">
    <source>
        <dbReference type="PROSITE" id="PS50113"/>
    </source>
</evidence>
<evidence type="ECO:0000259" key="7">
    <source>
        <dbReference type="PROSITE" id="PS50110"/>
    </source>
</evidence>
<protein>
    <recommendedName>
        <fullName evidence="2">histidine kinase</fullName>
        <ecNumber evidence="2">2.7.13.3</ecNumber>
    </recommendedName>
</protein>
<sequence length="678" mass="73635">MVDDTFLPTVLVVDDEPQVLAAIADTLEDDFHVLVNASPLSAIETLRETKDLSVIISDQRMPGLSGHEFLTRAKEISNATRILITGYSDMDAVVAAVNSGRIFGYISKPWDPTKLKHLIRQAADHCELLRALTDEQRLLSNLMDNVPDAIYFKDSEHRYLRSNRAHARALGLKDPTLAIGKRAGDFLPPEQAQLLEDEDARVLHAMQAPLSTVVKLQAKGEEPRWLSTTRAAIRDEVGKVAGLVAIARDVTADQLAEERLREAHDLLERRVEERTAELTATAEQLAVARAAAEAANRAKSQFLATMSHELRTPLTGLIGFPELLLRTQPDPDELRRFLELQRDAGRALLALVNDILDLSKIEAGKLELEQVPFEPRGIFAGCEALVVHNAEAKGLAVESRIDGRVPSWLVGDPMRLRQVTLNLLNNAIKFTDAGRVSLTADWIEPMLGNTVPGGTALRVTVADTGIGIPADRLDRLFQEFSQVDDSTSRRFGGSGLGLAICRRLVELMGGRIGVDSVPDRGSTFWFEVPATIAPATSADGNEPADAEQPSTAARSVLLAEDSAPVQILVTALLETAGHRVDVVDNGAAAVQAAKAGKYDLILMDVQMPVQDGLAATREIRAAEHGGHRIPIVALTANATSDELERCRQAGMDVCLTKPIDLDQLIATIQRLTPDAATE</sequence>
<dbReference type="InterPro" id="IPR001610">
    <property type="entry name" value="PAC"/>
</dbReference>
<feature type="modified residue" description="4-aspartylphosphate" evidence="5">
    <location>
        <position position="58"/>
    </location>
</feature>
<evidence type="ECO:0000313" key="10">
    <source>
        <dbReference type="Proteomes" id="UP000646365"/>
    </source>
</evidence>
<dbReference type="Pfam" id="PF02518">
    <property type="entry name" value="HATPase_c"/>
    <property type="match status" value="1"/>
</dbReference>
<dbReference type="PANTHER" id="PTHR45339:SF3">
    <property type="entry name" value="HISTIDINE KINASE"/>
    <property type="match status" value="1"/>
</dbReference>
<dbReference type="PANTHER" id="PTHR45339">
    <property type="entry name" value="HYBRID SIGNAL TRANSDUCTION HISTIDINE KINASE J"/>
    <property type="match status" value="1"/>
</dbReference>
<evidence type="ECO:0000256" key="2">
    <source>
        <dbReference type="ARBA" id="ARBA00012438"/>
    </source>
</evidence>
<dbReference type="SMART" id="SM00448">
    <property type="entry name" value="REC"/>
    <property type="match status" value="2"/>
</dbReference>
<evidence type="ECO:0000256" key="4">
    <source>
        <dbReference type="ARBA" id="ARBA00023012"/>
    </source>
</evidence>
<dbReference type="PROSITE" id="PS50109">
    <property type="entry name" value="HIS_KIN"/>
    <property type="match status" value="1"/>
</dbReference>
<dbReference type="EMBL" id="BMJQ01000004">
    <property type="protein sequence ID" value="GGF12843.1"/>
    <property type="molecule type" value="Genomic_DNA"/>
</dbReference>
<feature type="domain" description="Response regulatory" evidence="7">
    <location>
        <begin position="555"/>
        <end position="672"/>
    </location>
</feature>
<name>A0A8J2YRW1_9PROT</name>
<dbReference type="CDD" id="cd17569">
    <property type="entry name" value="REC_HupR-like"/>
    <property type="match status" value="1"/>
</dbReference>
<organism evidence="9 10">
    <name type="scientific">Aliidongia dinghuensis</name>
    <dbReference type="NCBI Taxonomy" id="1867774"/>
    <lineage>
        <taxon>Bacteria</taxon>
        <taxon>Pseudomonadati</taxon>
        <taxon>Pseudomonadota</taxon>
        <taxon>Alphaproteobacteria</taxon>
        <taxon>Rhodospirillales</taxon>
        <taxon>Dongiaceae</taxon>
        <taxon>Aliidongia</taxon>
    </lineage>
</organism>
<dbReference type="SUPFAM" id="SSF55785">
    <property type="entry name" value="PYP-like sensor domain (PAS domain)"/>
    <property type="match status" value="1"/>
</dbReference>
<reference evidence="9" key="2">
    <citation type="submission" date="2020-09" db="EMBL/GenBank/DDBJ databases">
        <authorList>
            <person name="Sun Q."/>
            <person name="Zhou Y."/>
        </authorList>
    </citation>
    <scope>NUCLEOTIDE SEQUENCE</scope>
    <source>
        <strain evidence="9">CGMCC 1.15725</strain>
    </source>
</reference>
<evidence type="ECO:0000256" key="5">
    <source>
        <dbReference type="PROSITE-ProRule" id="PRU00169"/>
    </source>
</evidence>
<dbReference type="GO" id="GO:0000155">
    <property type="term" value="F:phosphorelay sensor kinase activity"/>
    <property type="evidence" value="ECO:0007669"/>
    <property type="project" value="InterPro"/>
</dbReference>
<comment type="caution">
    <text evidence="9">The sequence shown here is derived from an EMBL/GenBank/DDBJ whole genome shotgun (WGS) entry which is preliminary data.</text>
</comment>
<proteinExistence type="predicted"/>
<dbReference type="InterPro" id="IPR011006">
    <property type="entry name" value="CheY-like_superfamily"/>
</dbReference>
<dbReference type="AlphaFoldDB" id="A0A8J2YRW1"/>
<dbReference type="Pfam" id="PF00512">
    <property type="entry name" value="HisKA"/>
    <property type="match status" value="1"/>
</dbReference>
<reference evidence="9" key="1">
    <citation type="journal article" date="2014" name="Int. J. Syst. Evol. Microbiol.">
        <title>Complete genome sequence of Corynebacterium casei LMG S-19264T (=DSM 44701T), isolated from a smear-ripened cheese.</title>
        <authorList>
            <consortium name="US DOE Joint Genome Institute (JGI-PGF)"/>
            <person name="Walter F."/>
            <person name="Albersmeier A."/>
            <person name="Kalinowski J."/>
            <person name="Ruckert C."/>
        </authorList>
    </citation>
    <scope>NUCLEOTIDE SEQUENCE</scope>
    <source>
        <strain evidence="9">CGMCC 1.15725</strain>
    </source>
</reference>
<dbReference type="NCBIfam" id="TIGR00229">
    <property type="entry name" value="sensory_box"/>
    <property type="match status" value="1"/>
</dbReference>
<dbReference type="SUPFAM" id="SSF52172">
    <property type="entry name" value="CheY-like"/>
    <property type="match status" value="2"/>
</dbReference>
<dbReference type="PRINTS" id="PR00344">
    <property type="entry name" value="BCTRLSENSOR"/>
</dbReference>
<keyword evidence="10" id="KW-1185">Reference proteome</keyword>